<evidence type="ECO:0000313" key="3">
    <source>
        <dbReference type="Proteomes" id="UP000622405"/>
    </source>
</evidence>
<protein>
    <submittedName>
        <fullName evidence="2">Diguanylate cyclase</fullName>
    </submittedName>
</protein>
<dbReference type="Gene3D" id="3.30.70.270">
    <property type="match status" value="1"/>
</dbReference>
<proteinExistence type="predicted"/>
<dbReference type="InterPro" id="IPR043128">
    <property type="entry name" value="Rev_trsase/Diguanyl_cyclase"/>
</dbReference>
<dbReference type="PANTHER" id="PTHR45138">
    <property type="entry name" value="REGULATORY COMPONENTS OF SENSORY TRANSDUCTION SYSTEM"/>
    <property type="match status" value="1"/>
</dbReference>
<feature type="domain" description="GGDEF" evidence="1">
    <location>
        <begin position="1"/>
        <end position="89"/>
    </location>
</feature>
<sequence>MDYSNYTREQLIEIIDELKMLNNESAGLVCERIRSRIEAFHFADGLKITISSGVAEYQGEVVPAFIDSADKNRYEAKNSGRNGLRLNKTLHHRFGFSL</sequence>
<evidence type="ECO:0000313" key="2">
    <source>
        <dbReference type="EMBL" id="MBC3901045.1"/>
    </source>
</evidence>
<dbReference type="InterPro" id="IPR050469">
    <property type="entry name" value="Diguanylate_Cyclase"/>
</dbReference>
<name>A0ABR6Z0S3_9FIRM</name>
<dbReference type="InterPro" id="IPR000160">
    <property type="entry name" value="GGDEF_dom"/>
</dbReference>
<organism evidence="2 3">
    <name type="scientific">Acetobacterium malicum</name>
    <dbReference type="NCBI Taxonomy" id="52692"/>
    <lineage>
        <taxon>Bacteria</taxon>
        <taxon>Bacillati</taxon>
        <taxon>Bacillota</taxon>
        <taxon>Clostridia</taxon>
        <taxon>Eubacteriales</taxon>
        <taxon>Eubacteriaceae</taxon>
        <taxon>Acetobacterium</taxon>
    </lineage>
</organism>
<dbReference type="InterPro" id="IPR029787">
    <property type="entry name" value="Nucleotide_cyclase"/>
</dbReference>
<dbReference type="EMBL" id="WJBE01000019">
    <property type="protein sequence ID" value="MBC3901045.1"/>
    <property type="molecule type" value="Genomic_DNA"/>
</dbReference>
<dbReference type="Pfam" id="PF00990">
    <property type="entry name" value="GGDEF"/>
    <property type="match status" value="1"/>
</dbReference>
<dbReference type="PROSITE" id="PS50887">
    <property type="entry name" value="GGDEF"/>
    <property type="match status" value="1"/>
</dbReference>
<dbReference type="PANTHER" id="PTHR45138:SF6">
    <property type="entry name" value="DIGUANYLATE CYCLASE DGCN"/>
    <property type="match status" value="1"/>
</dbReference>
<dbReference type="SUPFAM" id="SSF55073">
    <property type="entry name" value="Nucleotide cyclase"/>
    <property type="match status" value="1"/>
</dbReference>
<gene>
    <name evidence="2" type="ORF">GH811_15615</name>
</gene>
<reference evidence="2 3" key="1">
    <citation type="journal article" date="2020" name="mSystems">
        <title>Defining Genomic and Predicted Metabolic Features of the Acetobacterium Genus.</title>
        <authorList>
            <person name="Ross D.E."/>
            <person name="Marshall C.W."/>
            <person name="Gulliver D."/>
            <person name="May H.D."/>
            <person name="Norman R.S."/>
        </authorList>
    </citation>
    <scope>NUCLEOTIDE SEQUENCE [LARGE SCALE GENOMIC DNA]</scope>
    <source>
        <strain evidence="2 3">DSM 4132</strain>
    </source>
</reference>
<keyword evidence="3" id="KW-1185">Reference proteome</keyword>
<accession>A0ABR6Z0S3</accession>
<dbReference type="RefSeq" id="WP_186895140.1">
    <property type="nucleotide sequence ID" value="NZ_WJBE01000019.1"/>
</dbReference>
<comment type="caution">
    <text evidence="2">The sequence shown here is derived from an EMBL/GenBank/DDBJ whole genome shotgun (WGS) entry which is preliminary data.</text>
</comment>
<dbReference type="Proteomes" id="UP000622405">
    <property type="component" value="Unassembled WGS sequence"/>
</dbReference>
<evidence type="ECO:0000259" key="1">
    <source>
        <dbReference type="PROSITE" id="PS50887"/>
    </source>
</evidence>